<gene>
    <name evidence="2" type="ORF">AJ81_05020</name>
</gene>
<evidence type="ECO:0000259" key="1">
    <source>
        <dbReference type="Pfam" id="PF01261"/>
    </source>
</evidence>
<dbReference type="Gene3D" id="3.20.20.150">
    <property type="entry name" value="Divalent-metal-dependent TIM barrel enzymes"/>
    <property type="match status" value="1"/>
</dbReference>
<dbReference type="GO" id="GO:0004519">
    <property type="term" value="F:endonuclease activity"/>
    <property type="evidence" value="ECO:0007669"/>
    <property type="project" value="UniProtKB-KW"/>
</dbReference>
<dbReference type="SUPFAM" id="SSF51658">
    <property type="entry name" value="Xylose isomerase-like"/>
    <property type="match status" value="1"/>
</dbReference>
<sequence length="313" mass="35353">MYPWHDTFHMGLIHFMAYPNAKGEEEILSTVKRVLTDEFFQAIEVSALIEENTLKKIGKMCDVARVELLIAAQPLVLSRKLNLNSLNEEERRLAVDEIKKAVEKAYVSNAKAIAFLSGRMPEKEQLGAAKERLVESLCEICDYAKQRSEEFGYTLAVNLEVFDYSIEKNALVGPAPIAFEIASKVRSFHDNFGLTIDLSHQPLLFEDPFYTLNLLSPFVTHIHVGNAVLETNHVAYGDQHPRFGISGGKNDVEELTYFLKALVKIGYFERKLSTEKPVISFEVKPLPDEDPDLVVANAKRTFLTAYAKLLKEV</sequence>
<dbReference type="OrthoDB" id="6622255at2"/>
<dbReference type="STRING" id="1123384.AJ81_05020"/>
<dbReference type="PaxDb" id="1123384-AJ81_05020"/>
<organism evidence="2 3">
    <name type="scientific">Pseudothermotoga hypogea DSM 11164 = NBRC 106472</name>
    <dbReference type="NCBI Taxonomy" id="1123384"/>
    <lineage>
        <taxon>Bacteria</taxon>
        <taxon>Thermotogati</taxon>
        <taxon>Thermotogota</taxon>
        <taxon>Thermotogae</taxon>
        <taxon>Thermotogales</taxon>
        <taxon>Thermotogaceae</taxon>
        <taxon>Pseudothermotoga</taxon>
    </lineage>
</organism>
<accession>A0A0X1KQT8</accession>
<keyword evidence="2" id="KW-0378">Hydrolase</keyword>
<evidence type="ECO:0000313" key="3">
    <source>
        <dbReference type="Proteomes" id="UP000077469"/>
    </source>
</evidence>
<keyword evidence="2" id="KW-0255">Endonuclease</keyword>
<feature type="domain" description="Xylose isomerase-like TIM barrel" evidence="1">
    <location>
        <begin position="40"/>
        <end position="267"/>
    </location>
</feature>
<name>A0A0X1KQT8_9THEM</name>
<proteinExistence type="predicted"/>
<protein>
    <submittedName>
        <fullName evidence="2">Endonuclease</fullName>
    </submittedName>
</protein>
<dbReference type="Proteomes" id="UP000077469">
    <property type="component" value="Chromosome"/>
</dbReference>
<dbReference type="PATRIC" id="fig|1123384.7.peg.991"/>
<evidence type="ECO:0000313" key="2">
    <source>
        <dbReference type="EMBL" id="AJC73676.1"/>
    </source>
</evidence>
<keyword evidence="3" id="KW-1185">Reference proteome</keyword>
<dbReference type="EMBL" id="CP007141">
    <property type="protein sequence ID" value="AJC73676.1"/>
    <property type="molecule type" value="Genomic_DNA"/>
</dbReference>
<dbReference type="RefSeq" id="WP_031504951.1">
    <property type="nucleotide sequence ID" value="NC_022795.1"/>
</dbReference>
<reference evidence="2 3" key="1">
    <citation type="submission" date="2014-01" db="EMBL/GenBank/DDBJ databases">
        <title>Genome sequencing of Thermotog hypogea.</title>
        <authorList>
            <person name="Zhang X."/>
            <person name="Alvare G."/>
            <person name="Fristensky B."/>
            <person name="Chen L."/>
            <person name="Suen T."/>
            <person name="Chen Q."/>
            <person name="Ma K."/>
        </authorList>
    </citation>
    <scope>NUCLEOTIDE SEQUENCE [LARGE SCALE GENOMIC DNA]</scope>
    <source>
        <strain evidence="2 3">DSM 11164</strain>
    </source>
</reference>
<dbReference type="PANTHER" id="PTHR12110:SF21">
    <property type="entry name" value="XYLOSE ISOMERASE-LIKE TIM BARREL DOMAIN-CONTAINING PROTEIN"/>
    <property type="match status" value="1"/>
</dbReference>
<keyword evidence="2" id="KW-0540">Nuclease</keyword>
<dbReference type="InterPro" id="IPR050312">
    <property type="entry name" value="IolE/XylAMocC-like"/>
</dbReference>
<dbReference type="AlphaFoldDB" id="A0A0X1KQT8"/>
<dbReference type="InterPro" id="IPR013022">
    <property type="entry name" value="Xyl_isomerase-like_TIM-brl"/>
</dbReference>
<dbReference type="KEGG" id="phy:AJ81_05020"/>
<dbReference type="PANTHER" id="PTHR12110">
    <property type="entry name" value="HYDROXYPYRUVATE ISOMERASE"/>
    <property type="match status" value="1"/>
</dbReference>
<dbReference type="Pfam" id="PF01261">
    <property type="entry name" value="AP_endonuc_2"/>
    <property type="match status" value="1"/>
</dbReference>
<dbReference type="InterPro" id="IPR036237">
    <property type="entry name" value="Xyl_isomerase-like_sf"/>
</dbReference>